<accession>A0A2C9U816</accession>
<comment type="similarity">
    <text evidence="19">Belongs to the protein kinase superfamily. Ser/Thr protein kinase family.</text>
</comment>
<dbReference type="PIRSF" id="PIRSF000641">
    <property type="entry name" value="SRK"/>
    <property type="match status" value="1"/>
</dbReference>
<evidence type="ECO:0000256" key="10">
    <source>
        <dbReference type="ARBA" id="ARBA00022777"/>
    </source>
</evidence>
<dbReference type="InterPro" id="IPR003609">
    <property type="entry name" value="Pan_app"/>
</dbReference>
<dbReference type="AlphaFoldDB" id="A0A2C9U816"/>
<dbReference type="InterPro" id="IPR000858">
    <property type="entry name" value="S_locus_glycoprot_dom"/>
</dbReference>
<dbReference type="InterPro" id="IPR024171">
    <property type="entry name" value="SRK-like_kinase"/>
</dbReference>
<dbReference type="PANTHER" id="PTHR27002:SF839">
    <property type="entry name" value="NON-SPECIFIC SERINE_THREONINE PROTEIN KINASE"/>
    <property type="match status" value="1"/>
</dbReference>
<evidence type="ECO:0000256" key="2">
    <source>
        <dbReference type="ARBA" id="ARBA00022475"/>
    </source>
</evidence>
<feature type="transmembrane region" description="Helical" evidence="21">
    <location>
        <begin position="442"/>
        <end position="464"/>
    </location>
</feature>
<evidence type="ECO:0000256" key="15">
    <source>
        <dbReference type="ARBA" id="ARBA00023170"/>
    </source>
</evidence>
<dbReference type="GO" id="GO:0030246">
    <property type="term" value="F:carbohydrate binding"/>
    <property type="evidence" value="ECO:0007669"/>
    <property type="project" value="UniProtKB-KW"/>
</dbReference>
<keyword evidence="27" id="KW-1185">Reference proteome</keyword>
<dbReference type="GO" id="GO:0048544">
    <property type="term" value="P:recognition of pollen"/>
    <property type="evidence" value="ECO:0007669"/>
    <property type="project" value="InterPro"/>
</dbReference>
<dbReference type="InterPro" id="IPR021820">
    <property type="entry name" value="S-locus_recpt_kinase_C"/>
</dbReference>
<keyword evidence="13 21" id="KW-0472">Membrane</keyword>
<evidence type="ECO:0000256" key="21">
    <source>
        <dbReference type="SAM" id="Phobius"/>
    </source>
</evidence>
<dbReference type="PANTHER" id="PTHR27002">
    <property type="entry name" value="RECEPTOR-LIKE SERINE/THREONINE-PROTEIN KINASE SD1-8"/>
    <property type="match status" value="1"/>
</dbReference>
<dbReference type="Proteomes" id="UP000091857">
    <property type="component" value="Chromosome 16"/>
</dbReference>
<evidence type="ECO:0000259" key="25">
    <source>
        <dbReference type="PROSITE" id="PS50948"/>
    </source>
</evidence>
<dbReference type="InterPro" id="IPR011009">
    <property type="entry name" value="Kinase-like_dom_sf"/>
</dbReference>
<dbReference type="Pfam" id="PF01453">
    <property type="entry name" value="B_lectin"/>
    <property type="match status" value="1"/>
</dbReference>
<evidence type="ECO:0000256" key="8">
    <source>
        <dbReference type="ARBA" id="ARBA00022734"/>
    </source>
</evidence>
<evidence type="ECO:0000313" key="26">
    <source>
        <dbReference type="EMBL" id="OAY26066.1"/>
    </source>
</evidence>
<evidence type="ECO:0000256" key="1">
    <source>
        <dbReference type="ARBA" id="ARBA00004251"/>
    </source>
</evidence>
<keyword evidence="14" id="KW-1015">Disulfide bond</keyword>
<evidence type="ECO:0000256" key="12">
    <source>
        <dbReference type="ARBA" id="ARBA00022989"/>
    </source>
</evidence>
<comment type="catalytic activity">
    <reaction evidence="17 19">
        <text>L-threonyl-[protein] + ATP = O-phospho-L-threonyl-[protein] + ADP + H(+)</text>
        <dbReference type="Rhea" id="RHEA:46608"/>
        <dbReference type="Rhea" id="RHEA-COMP:11060"/>
        <dbReference type="Rhea" id="RHEA-COMP:11605"/>
        <dbReference type="ChEBI" id="CHEBI:15378"/>
        <dbReference type="ChEBI" id="CHEBI:30013"/>
        <dbReference type="ChEBI" id="CHEBI:30616"/>
        <dbReference type="ChEBI" id="CHEBI:61977"/>
        <dbReference type="ChEBI" id="CHEBI:456216"/>
        <dbReference type="EC" id="2.7.11.1"/>
    </reaction>
</comment>
<evidence type="ECO:0000256" key="20">
    <source>
        <dbReference type="PROSITE-ProRule" id="PRU10141"/>
    </source>
</evidence>
<keyword evidence="10 19" id="KW-0418">Kinase</keyword>
<evidence type="ECO:0000256" key="14">
    <source>
        <dbReference type="ARBA" id="ARBA00023157"/>
    </source>
</evidence>
<keyword evidence="5 19" id="KW-0808">Transferase</keyword>
<dbReference type="PROSITE" id="PS50927">
    <property type="entry name" value="BULB_LECTIN"/>
    <property type="match status" value="1"/>
</dbReference>
<dbReference type="Pfam" id="PF00954">
    <property type="entry name" value="S_locus_glycop"/>
    <property type="match status" value="1"/>
</dbReference>
<dbReference type="SUPFAM" id="SSF56112">
    <property type="entry name" value="Protein kinase-like (PK-like)"/>
    <property type="match status" value="1"/>
</dbReference>
<evidence type="ECO:0000313" key="27">
    <source>
        <dbReference type="Proteomes" id="UP000091857"/>
    </source>
</evidence>
<dbReference type="Gene3D" id="2.90.10.10">
    <property type="entry name" value="Bulb-type lectin domain"/>
    <property type="match status" value="1"/>
</dbReference>
<dbReference type="Pfam" id="PF11883">
    <property type="entry name" value="DUF3403"/>
    <property type="match status" value="1"/>
</dbReference>
<dbReference type="InterPro" id="IPR008271">
    <property type="entry name" value="Ser/Thr_kinase_AS"/>
</dbReference>
<dbReference type="Gene3D" id="3.30.200.20">
    <property type="entry name" value="Phosphorylase Kinase, domain 1"/>
    <property type="match status" value="1"/>
</dbReference>
<evidence type="ECO:0000256" key="17">
    <source>
        <dbReference type="ARBA" id="ARBA00047899"/>
    </source>
</evidence>
<dbReference type="InterPro" id="IPR001245">
    <property type="entry name" value="Ser-Thr/Tyr_kinase_cat_dom"/>
</dbReference>
<dbReference type="SUPFAM" id="SSF51110">
    <property type="entry name" value="alpha-D-mannose-specific plant lectins"/>
    <property type="match status" value="1"/>
</dbReference>
<dbReference type="EMBL" id="CM004402">
    <property type="protein sequence ID" value="OAY26066.1"/>
    <property type="molecule type" value="Genomic_DNA"/>
</dbReference>
<dbReference type="InterPro" id="IPR000719">
    <property type="entry name" value="Prot_kinase_dom"/>
</dbReference>
<dbReference type="Gramene" id="Manes.16G018800.1.v8.1">
    <property type="protein sequence ID" value="Manes.16G018800.1.v8.1.CDS"/>
    <property type="gene ID" value="Manes.16G018800.v8.1"/>
</dbReference>
<dbReference type="CDD" id="cd00028">
    <property type="entry name" value="B_lectin"/>
    <property type="match status" value="1"/>
</dbReference>
<dbReference type="Pfam" id="PF08276">
    <property type="entry name" value="PAN_2"/>
    <property type="match status" value="1"/>
</dbReference>
<dbReference type="GO" id="GO:0005524">
    <property type="term" value="F:ATP binding"/>
    <property type="evidence" value="ECO:0007669"/>
    <property type="project" value="UniProtKB-UniRule"/>
</dbReference>
<evidence type="ECO:0000259" key="23">
    <source>
        <dbReference type="PROSITE" id="PS50011"/>
    </source>
</evidence>
<proteinExistence type="inferred from homology"/>
<keyword evidence="3 19" id="KW-0723">Serine/threonine-protein kinase</keyword>
<dbReference type="PROSITE" id="PS00108">
    <property type="entry name" value="PROTEIN_KINASE_ST"/>
    <property type="match status" value="1"/>
</dbReference>
<dbReference type="SMART" id="SM00473">
    <property type="entry name" value="PAN_AP"/>
    <property type="match status" value="1"/>
</dbReference>
<comment type="catalytic activity">
    <reaction evidence="18 19">
        <text>L-seryl-[protein] + ATP = O-phospho-L-seryl-[protein] + ADP + H(+)</text>
        <dbReference type="Rhea" id="RHEA:17989"/>
        <dbReference type="Rhea" id="RHEA-COMP:9863"/>
        <dbReference type="Rhea" id="RHEA-COMP:11604"/>
        <dbReference type="ChEBI" id="CHEBI:15378"/>
        <dbReference type="ChEBI" id="CHEBI:29999"/>
        <dbReference type="ChEBI" id="CHEBI:30616"/>
        <dbReference type="ChEBI" id="CHEBI:83421"/>
        <dbReference type="ChEBI" id="CHEBI:456216"/>
        <dbReference type="EC" id="2.7.11.1"/>
    </reaction>
</comment>
<dbReference type="GO" id="GO:0005886">
    <property type="term" value="C:plasma membrane"/>
    <property type="evidence" value="ECO:0007669"/>
    <property type="project" value="UniProtKB-SubCell"/>
</dbReference>
<dbReference type="FunFam" id="1.10.510.10:FF:000060">
    <property type="entry name" value="G-type lectin S-receptor-like serine/threonine-protein kinase"/>
    <property type="match status" value="1"/>
</dbReference>
<evidence type="ECO:0000256" key="22">
    <source>
        <dbReference type="SAM" id="SignalP"/>
    </source>
</evidence>
<dbReference type="Pfam" id="PF07714">
    <property type="entry name" value="PK_Tyr_Ser-Thr"/>
    <property type="match status" value="1"/>
</dbReference>
<comment type="subcellular location">
    <subcellularLocation>
        <location evidence="1">Cell membrane</location>
        <topology evidence="1">Single-pass type I membrane protein</topology>
    </subcellularLocation>
</comment>
<dbReference type="FunFam" id="3.30.200.20:FF:000330">
    <property type="entry name" value="G-type lectin S-receptor-like serine/threonine-protein kinase At4g03230"/>
    <property type="match status" value="1"/>
</dbReference>
<evidence type="ECO:0000256" key="5">
    <source>
        <dbReference type="ARBA" id="ARBA00022679"/>
    </source>
</evidence>
<reference evidence="27" key="1">
    <citation type="journal article" date="2016" name="Nat. Biotechnol.">
        <title>Sequencing wild and cultivated cassava and related species reveals extensive interspecific hybridization and genetic diversity.</title>
        <authorList>
            <person name="Bredeson J.V."/>
            <person name="Lyons J.B."/>
            <person name="Prochnik S.E."/>
            <person name="Wu G.A."/>
            <person name="Ha C.M."/>
            <person name="Edsinger-Gonzales E."/>
            <person name="Grimwood J."/>
            <person name="Schmutz J."/>
            <person name="Rabbi I.Y."/>
            <person name="Egesi C."/>
            <person name="Nauluvula P."/>
            <person name="Lebot V."/>
            <person name="Ndunguru J."/>
            <person name="Mkamilo G."/>
            <person name="Bart R.S."/>
            <person name="Setter T.L."/>
            <person name="Gleadow R.M."/>
            <person name="Kulakow P."/>
            <person name="Ferguson M.E."/>
            <person name="Rounsley S."/>
            <person name="Rokhsar D.S."/>
        </authorList>
    </citation>
    <scope>NUCLEOTIDE SEQUENCE [LARGE SCALE GENOMIC DNA]</scope>
    <source>
        <strain evidence="27">cv. AM560-2</strain>
    </source>
</reference>
<evidence type="ECO:0000256" key="7">
    <source>
        <dbReference type="ARBA" id="ARBA00022729"/>
    </source>
</evidence>
<evidence type="ECO:0000259" key="24">
    <source>
        <dbReference type="PROSITE" id="PS50927"/>
    </source>
</evidence>
<dbReference type="CDD" id="cd01098">
    <property type="entry name" value="PAN_AP_plant"/>
    <property type="match status" value="1"/>
</dbReference>
<feature type="domain" description="Protein kinase" evidence="23">
    <location>
        <begin position="515"/>
        <end position="799"/>
    </location>
</feature>
<dbReference type="SMART" id="SM00108">
    <property type="entry name" value="B_lectin"/>
    <property type="match status" value="1"/>
</dbReference>
<dbReference type="EC" id="2.7.11.1" evidence="19"/>
<comment type="caution">
    <text evidence="26">The sequence shown here is derived from an EMBL/GenBank/DDBJ whole genome shotgun (WGS) entry which is preliminary data.</text>
</comment>
<feature type="chain" id="PRO_5012383816" description="Receptor-like serine/threonine-protein kinase" evidence="22">
    <location>
        <begin position="24"/>
        <end position="833"/>
    </location>
</feature>
<dbReference type="FunFam" id="2.90.10.10:FF:000005">
    <property type="entry name" value="G-type lectin S-receptor-like serine/threonine-protein kinase"/>
    <property type="match status" value="1"/>
</dbReference>
<feature type="domain" description="Bulb-type lectin" evidence="24">
    <location>
        <begin position="25"/>
        <end position="149"/>
    </location>
</feature>
<dbReference type="PROSITE" id="PS50948">
    <property type="entry name" value="PAN"/>
    <property type="match status" value="1"/>
</dbReference>
<feature type="domain" description="Apple" evidence="25">
    <location>
        <begin position="339"/>
        <end position="421"/>
    </location>
</feature>
<keyword evidence="2" id="KW-1003">Cell membrane</keyword>
<evidence type="ECO:0000256" key="4">
    <source>
        <dbReference type="ARBA" id="ARBA00022536"/>
    </source>
</evidence>
<dbReference type="Gene3D" id="1.10.510.10">
    <property type="entry name" value="Transferase(Phosphotransferase) domain 1"/>
    <property type="match status" value="1"/>
</dbReference>
<protein>
    <recommendedName>
        <fullName evidence="19">Receptor-like serine/threonine-protein kinase</fullName>
        <ecNumber evidence="19">2.7.11.1</ecNumber>
    </recommendedName>
</protein>
<evidence type="ECO:0000256" key="9">
    <source>
        <dbReference type="ARBA" id="ARBA00022741"/>
    </source>
</evidence>
<keyword evidence="4" id="KW-0245">EGF-like domain</keyword>
<evidence type="ECO:0000256" key="13">
    <source>
        <dbReference type="ARBA" id="ARBA00023136"/>
    </source>
</evidence>
<feature type="binding site" evidence="20">
    <location>
        <position position="543"/>
    </location>
    <ligand>
        <name>ATP</name>
        <dbReference type="ChEBI" id="CHEBI:30616"/>
    </ligand>
</feature>
<keyword evidence="12 21" id="KW-1133">Transmembrane helix</keyword>
<dbReference type="PROSITE" id="PS50011">
    <property type="entry name" value="PROTEIN_KINASE_DOM"/>
    <property type="match status" value="1"/>
</dbReference>
<sequence>MDAKRLFLHPLLMVHHLFILCSSSVDTIARNQTIKEGQLLISKENHFALGFFSPGSSRHRYLGIWFHKIPEQTVVWVANRNNPITGSSGVLSVNDNGDLVLYGDHEQIFPVWSANVSVEVADGCEAQLLDTGNLILFQGTRRNKRILWQSFDYPTNTLLQGMKIGLNKKTGFEWFLTSWKSPHDPATGNYSFKLNPSGSPEFYLYKGGNQYWRSIPWPWRTNADAYNNSFINNLEDKYYTFSVDYSSVIIRLVMEDSGSLKRLTWHENDSQWKEYWSAPKHKCDSFGQCGPYSLCDPYNFTNYECACLPGYEPKFPWDWRLRDGSGGCVRKRLKSSSVCGHEEGFVKLSNVKTPVASAAVWVDMSMSRMNCEKNCKNNCSCSAYASIPIAGKGTGCLAWYGELMDTIDHTYYGYDLYVRVDAMELAERAKKSYPSLKMKGRLPIFVLSIAPVWFFLTIFTCLWLKRRVKKRSRKSVDSVSGCKDIFTTNELLDSNKHQDLAFLSLNTILVATNNLSSANKIGQGGFGSVYKGRLSNGQDIAVKRLSKNSGQGKEEFKNEVMLIAKLQHRNLVKLLGCCIQGEERILIYEYLPNGSLDLFLFDQVRKSYLNWNKRFSIIVGIARGILYLHEDSRLRVIHRDLKGSNILLDAEMNPKISDFGLAKVLKGDQTQCKTSRVVGTYGYMSPEYAIFGRFSIKSDVFSFGVVLLEIVSGKKNNGFTQDVSQSLIGHVWELWREDRPLETVDWSLKDSYNLDEALRCIHVGLLCVQENALDRPTMLQVVLMLSSEIALPSPKQPAFIFRKSCSNSNSSVVGEDGSACSINDVTITAVTTR</sequence>
<keyword evidence="9 19" id="KW-0547">Nucleotide-binding</keyword>
<organism evidence="26 27">
    <name type="scientific">Manihot esculenta</name>
    <name type="common">Cassava</name>
    <name type="synonym">Jatropha manihot</name>
    <dbReference type="NCBI Taxonomy" id="3983"/>
    <lineage>
        <taxon>Eukaryota</taxon>
        <taxon>Viridiplantae</taxon>
        <taxon>Streptophyta</taxon>
        <taxon>Embryophyta</taxon>
        <taxon>Tracheophyta</taxon>
        <taxon>Spermatophyta</taxon>
        <taxon>Magnoliopsida</taxon>
        <taxon>eudicotyledons</taxon>
        <taxon>Gunneridae</taxon>
        <taxon>Pentapetalae</taxon>
        <taxon>rosids</taxon>
        <taxon>fabids</taxon>
        <taxon>Malpighiales</taxon>
        <taxon>Euphorbiaceae</taxon>
        <taxon>Crotonoideae</taxon>
        <taxon>Manihoteae</taxon>
        <taxon>Manihot</taxon>
    </lineage>
</organism>
<keyword evidence="11 19" id="KW-0067">ATP-binding</keyword>
<feature type="signal peptide" evidence="22">
    <location>
        <begin position="1"/>
        <end position="23"/>
    </location>
</feature>
<dbReference type="InterPro" id="IPR036426">
    <property type="entry name" value="Bulb-type_lectin_dom_sf"/>
</dbReference>
<dbReference type="GO" id="GO:0106310">
    <property type="term" value="F:protein serine kinase activity"/>
    <property type="evidence" value="ECO:0007669"/>
    <property type="project" value="RHEA"/>
</dbReference>
<evidence type="ECO:0000256" key="16">
    <source>
        <dbReference type="ARBA" id="ARBA00023180"/>
    </source>
</evidence>
<keyword evidence="8" id="KW-0430">Lectin</keyword>
<evidence type="ECO:0000256" key="6">
    <source>
        <dbReference type="ARBA" id="ARBA00022692"/>
    </source>
</evidence>
<dbReference type="InterPro" id="IPR001480">
    <property type="entry name" value="Bulb-type_lectin_dom"/>
</dbReference>
<gene>
    <name evidence="26" type="ORF">MANES_16G018800v8</name>
</gene>
<evidence type="ECO:0000256" key="3">
    <source>
        <dbReference type="ARBA" id="ARBA00022527"/>
    </source>
</evidence>
<evidence type="ECO:0000256" key="19">
    <source>
        <dbReference type="PIRNR" id="PIRNR000641"/>
    </source>
</evidence>
<dbReference type="CDD" id="cd14066">
    <property type="entry name" value="STKc_IRAK"/>
    <property type="match status" value="1"/>
</dbReference>
<keyword evidence="15" id="KW-0675">Receptor</keyword>
<evidence type="ECO:0000256" key="11">
    <source>
        <dbReference type="ARBA" id="ARBA00022840"/>
    </source>
</evidence>
<dbReference type="GO" id="GO:0004674">
    <property type="term" value="F:protein serine/threonine kinase activity"/>
    <property type="evidence" value="ECO:0007669"/>
    <property type="project" value="UniProtKB-KW"/>
</dbReference>
<name>A0A2C9U816_MANES</name>
<dbReference type="PROSITE" id="PS00107">
    <property type="entry name" value="PROTEIN_KINASE_ATP"/>
    <property type="match status" value="1"/>
</dbReference>
<keyword evidence="16" id="KW-0325">Glycoprotein</keyword>
<dbReference type="InterPro" id="IPR017441">
    <property type="entry name" value="Protein_kinase_ATP_BS"/>
</dbReference>
<evidence type="ECO:0000256" key="18">
    <source>
        <dbReference type="ARBA" id="ARBA00048679"/>
    </source>
</evidence>
<keyword evidence="7 22" id="KW-0732">Signal</keyword>
<dbReference type="SMART" id="SM00220">
    <property type="entry name" value="S_TKc"/>
    <property type="match status" value="1"/>
</dbReference>
<keyword evidence="6 21" id="KW-0812">Transmembrane</keyword>